<evidence type="ECO:0000256" key="1">
    <source>
        <dbReference type="SAM" id="MobiDB-lite"/>
    </source>
</evidence>
<accession>A0AAV4T996</accession>
<gene>
    <name evidence="2" type="ORF">CDAR_484171</name>
</gene>
<feature type="region of interest" description="Disordered" evidence="1">
    <location>
        <begin position="22"/>
        <end position="45"/>
    </location>
</feature>
<keyword evidence="3" id="KW-1185">Reference proteome</keyword>
<evidence type="ECO:0000313" key="2">
    <source>
        <dbReference type="EMBL" id="GIY41851.1"/>
    </source>
</evidence>
<name>A0AAV4T996_9ARAC</name>
<dbReference type="AlphaFoldDB" id="A0AAV4T996"/>
<organism evidence="2 3">
    <name type="scientific">Caerostris darwini</name>
    <dbReference type="NCBI Taxonomy" id="1538125"/>
    <lineage>
        <taxon>Eukaryota</taxon>
        <taxon>Metazoa</taxon>
        <taxon>Ecdysozoa</taxon>
        <taxon>Arthropoda</taxon>
        <taxon>Chelicerata</taxon>
        <taxon>Arachnida</taxon>
        <taxon>Araneae</taxon>
        <taxon>Araneomorphae</taxon>
        <taxon>Entelegynae</taxon>
        <taxon>Araneoidea</taxon>
        <taxon>Araneidae</taxon>
        <taxon>Caerostris</taxon>
    </lineage>
</organism>
<reference evidence="2 3" key="1">
    <citation type="submission" date="2021-06" db="EMBL/GenBank/DDBJ databases">
        <title>Caerostris darwini draft genome.</title>
        <authorList>
            <person name="Kono N."/>
            <person name="Arakawa K."/>
        </authorList>
    </citation>
    <scope>NUCLEOTIDE SEQUENCE [LARGE SCALE GENOMIC DNA]</scope>
</reference>
<evidence type="ECO:0000313" key="3">
    <source>
        <dbReference type="Proteomes" id="UP001054837"/>
    </source>
</evidence>
<comment type="caution">
    <text evidence="2">The sequence shown here is derived from an EMBL/GenBank/DDBJ whole genome shotgun (WGS) entry which is preliminary data.</text>
</comment>
<sequence>MGPRNNIERGYRTRPDCTQITKPHFRHRKGGNYPTLSLGHSRTDKKMERQRCLRTVCAHAHGDNGKPFGGQIFQNVQENHLRSCACALKPVDF</sequence>
<proteinExistence type="predicted"/>
<dbReference type="EMBL" id="BPLQ01009118">
    <property type="protein sequence ID" value="GIY41851.1"/>
    <property type="molecule type" value="Genomic_DNA"/>
</dbReference>
<dbReference type="Proteomes" id="UP001054837">
    <property type="component" value="Unassembled WGS sequence"/>
</dbReference>
<protein>
    <submittedName>
        <fullName evidence="2">Uncharacterized protein</fullName>
    </submittedName>
</protein>